<feature type="transmembrane region" description="Helical" evidence="2">
    <location>
        <begin position="38"/>
        <end position="57"/>
    </location>
</feature>
<keyword evidence="2" id="KW-0472">Membrane</keyword>
<dbReference type="PANTHER" id="PTHR37829">
    <property type="entry name" value="PHAGE-LIKE ELEMENT PBSX PROTEIN XKDT"/>
    <property type="match status" value="1"/>
</dbReference>
<dbReference type="EMBL" id="JXLP01000033">
    <property type="protein sequence ID" value="KIL72514.1"/>
    <property type="molecule type" value="Genomic_DNA"/>
</dbReference>
<reference evidence="4 5" key="1">
    <citation type="submission" date="2015-01" db="EMBL/GenBank/DDBJ databases">
        <title>Genome Assembly of Bacillus badius MTCC 1458.</title>
        <authorList>
            <person name="Verma A."/>
            <person name="Khatri I."/>
            <person name="Mual P."/>
            <person name="Subramanian S."/>
            <person name="Krishnamurthi S."/>
        </authorList>
    </citation>
    <scope>NUCLEOTIDE SEQUENCE [LARGE SCALE GENOMIC DNA]</scope>
    <source>
        <strain evidence="4 5">MTCC 1458</strain>
    </source>
</reference>
<dbReference type="Proteomes" id="UP000031982">
    <property type="component" value="Unassembled WGS sequence"/>
</dbReference>
<evidence type="ECO:0000313" key="4">
    <source>
        <dbReference type="EMBL" id="KIL72514.1"/>
    </source>
</evidence>
<dbReference type="RefSeq" id="WP_041114643.1">
    <property type="nucleotide sequence ID" value="NZ_JARTHD010000052.1"/>
</dbReference>
<keyword evidence="2" id="KW-1133">Transmembrane helix</keyword>
<name>A0ABR5ANS7_BACBA</name>
<gene>
    <name evidence="4" type="ORF">SD77_3487</name>
</gene>
<dbReference type="Pfam" id="PF04865">
    <property type="entry name" value="Baseplate_J"/>
    <property type="match status" value="1"/>
</dbReference>
<evidence type="ECO:0000313" key="5">
    <source>
        <dbReference type="Proteomes" id="UP000031982"/>
    </source>
</evidence>
<dbReference type="PANTHER" id="PTHR37829:SF3">
    <property type="entry name" value="PROTEIN JAYE-RELATED"/>
    <property type="match status" value="1"/>
</dbReference>
<sequence length="389" mass="42099">MLTKDGFKRKTRDDLIYDMGLKAQELFGENINLTPRSFMGLLIRLYAFFLAIVWELAEKVYYSAFIDKAEGKQLDDIGRNKGIPREEAAESTVDLVFKGTPGLIVPELKRYTTETDIYFLLTESVTLDETGTGSGRAVSIDAGVHTLVPANTITIQAEPMEGLTSITNPEASAGGRDRETDREYRKRLKTSTAPEGKGTSPAIRSALYGTTGVRAANAIINNKNQVDEYGNPPKSVHAYVLGGDRQAIGETLLDSVGGGIETVGQEAVMIKDISGIEHEMRFDYATSVNVQIQITLTKNSAFPADGDLQLKDNLVRLIGGVDSAGAYWTGYVMGQDVIYSQLFSRIYQIPGIDDVTLAIGKEGEALGANNIIIGPNEVATTSAALIEVA</sequence>
<accession>A0ABR5ANS7</accession>
<proteinExistence type="predicted"/>
<comment type="caution">
    <text evidence="4">The sequence shown here is derived from an EMBL/GenBank/DDBJ whole genome shotgun (WGS) entry which is preliminary data.</text>
</comment>
<evidence type="ECO:0000256" key="2">
    <source>
        <dbReference type="SAM" id="Phobius"/>
    </source>
</evidence>
<feature type="compositionally biased region" description="Basic and acidic residues" evidence="1">
    <location>
        <begin position="175"/>
        <end position="184"/>
    </location>
</feature>
<evidence type="ECO:0000259" key="3">
    <source>
        <dbReference type="Pfam" id="PF04865"/>
    </source>
</evidence>
<protein>
    <recommendedName>
        <fullName evidence="3">Baseplate protein J-like barrel domain-containing protein</fullName>
    </recommendedName>
</protein>
<feature type="domain" description="Baseplate protein J-like barrel" evidence="3">
    <location>
        <begin position="95"/>
        <end position="175"/>
    </location>
</feature>
<evidence type="ECO:0000256" key="1">
    <source>
        <dbReference type="SAM" id="MobiDB-lite"/>
    </source>
</evidence>
<dbReference type="InterPro" id="IPR006949">
    <property type="entry name" value="Barrel_Baseplate_J-like"/>
</dbReference>
<feature type="region of interest" description="Disordered" evidence="1">
    <location>
        <begin position="165"/>
        <end position="202"/>
    </location>
</feature>
<dbReference type="InterPro" id="IPR052399">
    <property type="entry name" value="Phage_Baseplate_Assmbl_Protein"/>
</dbReference>
<keyword evidence="2" id="KW-0812">Transmembrane</keyword>
<organism evidence="4 5">
    <name type="scientific">Bacillus badius</name>
    <dbReference type="NCBI Taxonomy" id="1455"/>
    <lineage>
        <taxon>Bacteria</taxon>
        <taxon>Bacillati</taxon>
        <taxon>Bacillota</taxon>
        <taxon>Bacilli</taxon>
        <taxon>Bacillales</taxon>
        <taxon>Bacillaceae</taxon>
        <taxon>Pseudobacillus</taxon>
    </lineage>
</organism>
<keyword evidence="5" id="KW-1185">Reference proteome</keyword>